<comment type="caution">
    <text evidence="1">The sequence shown here is derived from an EMBL/GenBank/DDBJ whole genome shotgun (WGS) entry which is preliminary data.</text>
</comment>
<gene>
    <name evidence="1" type="ORF">F3Y22_tig00112159pilonHSYRG00175</name>
</gene>
<organism evidence="1 2">
    <name type="scientific">Hibiscus syriacus</name>
    <name type="common">Rose of Sharon</name>
    <dbReference type="NCBI Taxonomy" id="106335"/>
    <lineage>
        <taxon>Eukaryota</taxon>
        <taxon>Viridiplantae</taxon>
        <taxon>Streptophyta</taxon>
        <taxon>Embryophyta</taxon>
        <taxon>Tracheophyta</taxon>
        <taxon>Spermatophyta</taxon>
        <taxon>Magnoliopsida</taxon>
        <taxon>eudicotyledons</taxon>
        <taxon>Gunneridae</taxon>
        <taxon>Pentapetalae</taxon>
        <taxon>rosids</taxon>
        <taxon>malvids</taxon>
        <taxon>Malvales</taxon>
        <taxon>Malvaceae</taxon>
        <taxon>Malvoideae</taxon>
        <taxon>Hibiscus</taxon>
    </lineage>
</organism>
<accession>A0A6A2X5U4</accession>
<reference evidence="1" key="1">
    <citation type="submission" date="2019-09" db="EMBL/GenBank/DDBJ databases">
        <title>Draft genome information of white flower Hibiscus syriacus.</title>
        <authorList>
            <person name="Kim Y.-M."/>
        </authorList>
    </citation>
    <scope>NUCLEOTIDE SEQUENCE [LARGE SCALE GENOMIC DNA]</scope>
    <source>
        <strain evidence="1">YM2019G1</strain>
    </source>
</reference>
<keyword evidence="2" id="KW-1185">Reference proteome</keyword>
<dbReference type="GO" id="GO:2000031">
    <property type="term" value="P:regulation of salicylic acid mediated signaling pathway"/>
    <property type="evidence" value="ECO:0007669"/>
    <property type="project" value="InterPro"/>
</dbReference>
<proteinExistence type="predicted"/>
<dbReference type="InterPro" id="IPR044663">
    <property type="entry name" value="CAD1/NSL1-like"/>
</dbReference>
<sequence>MCKVASVVKHDPNWFQDVPNGVLIVTGAQLLSKGKWPKTVLHLRLLYNRIPNCTIQKTEWVAAPETSRKAGFLANLSTTFTFTQRSVTGQQKPAPTTIRVCFPMVLRHQFVPKKLLKYVDVSEVVRGPHYAPGHWLVTAARLVNEGGKRLVCK</sequence>
<dbReference type="EMBL" id="VEPZ02001512">
    <property type="protein sequence ID" value="KAE8670288.1"/>
    <property type="molecule type" value="Genomic_DNA"/>
</dbReference>
<evidence type="ECO:0000313" key="1">
    <source>
        <dbReference type="EMBL" id="KAE8670288.1"/>
    </source>
</evidence>
<protein>
    <submittedName>
        <fullName evidence="1">Uncharacterized protein</fullName>
    </submittedName>
</protein>
<dbReference type="GO" id="GO:0009626">
    <property type="term" value="P:plant-type hypersensitive response"/>
    <property type="evidence" value="ECO:0007669"/>
    <property type="project" value="TreeGrafter"/>
</dbReference>
<dbReference type="PANTHER" id="PTHR33199">
    <property type="entry name" value="MACPF DOMAIN-CONTAINING PROTEIN CAD1"/>
    <property type="match status" value="1"/>
</dbReference>
<dbReference type="Proteomes" id="UP000436088">
    <property type="component" value="Unassembled WGS sequence"/>
</dbReference>
<dbReference type="PANTHER" id="PTHR33199:SF2">
    <property type="entry name" value="OS02G0475300 PROTEIN"/>
    <property type="match status" value="1"/>
</dbReference>
<dbReference type="GO" id="GO:0005886">
    <property type="term" value="C:plasma membrane"/>
    <property type="evidence" value="ECO:0007669"/>
    <property type="project" value="TreeGrafter"/>
</dbReference>
<name>A0A6A2X5U4_HIBSY</name>
<dbReference type="AlphaFoldDB" id="A0A6A2X5U4"/>
<evidence type="ECO:0000313" key="2">
    <source>
        <dbReference type="Proteomes" id="UP000436088"/>
    </source>
</evidence>